<evidence type="ECO:0000256" key="1">
    <source>
        <dbReference type="ARBA" id="ARBA00022737"/>
    </source>
</evidence>
<feature type="transmembrane region" description="Helical" evidence="3">
    <location>
        <begin position="1111"/>
        <end position="1132"/>
    </location>
</feature>
<dbReference type="PANTHER" id="PTHR46708">
    <property type="entry name" value="TENASCIN"/>
    <property type="match status" value="1"/>
</dbReference>
<reference evidence="5" key="1">
    <citation type="journal article" date="2023" name="bioRxiv">
        <title>Scaffold-level genome assemblies of two parasitoid biocontrol wasps reveal the parthenogenesis mechanism and an associated novel virus.</title>
        <authorList>
            <person name="Inwood S."/>
            <person name="Skelly J."/>
            <person name="Guhlin J."/>
            <person name="Harrop T."/>
            <person name="Goldson S."/>
            <person name="Dearden P."/>
        </authorList>
    </citation>
    <scope>NUCLEOTIDE SEQUENCE</scope>
    <source>
        <strain evidence="5">Irish</strain>
        <tissue evidence="5">Whole body</tissue>
    </source>
</reference>
<feature type="region of interest" description="Disordered" evidence="2">
    <location>
        <begin position="1506"/>
        <end position="1534"/>
    </location>
</feature>
<feature type="domain" description="Fibronectin type-III" evidence="4">
    <location>
        <begin position="710"/>
        <end position="811"/>
    </location>
</feature>
<feature type="compositionally biased region" description="Polar residues" evidence="2">
    <location>
        <begin position="1583"/>
        <end position="1592"/>
    </location>
</feature>
<dbReference type="Gene3D" id="2.60.40.10">
    <property type="entry name" value="Immunoglobulins"/>
    <property type="match status" value="7"/>
</dbReference>
<feature type="domain" description="Fibronectin type-III" evidence="4">
    <location>
        <begin position="815"/>
        <end position="920"/>
    </location>
</feature>
<evidence type="ECO:0000256" key="2">
    <source>
        <dbReference type="SAM" id="MobiDB-lite"/>
    </source>
</evidence>
<sequence>MCRSIKTFLDKLTNVTPFYCLNFYPHPRLSIGYIGCGVAFPDVLANLKLVVCSYSIRFSGSTLRTVGNSHFVAYNKIKFDGKCKMSPNIISPLCCAKELQIRTNEDSTKLIRHDYYRMKKLPRMISQSNNKMCDQNRRLISHLHKNRYQNQSTISCTRNKIINANNIHYKHKQQLNNYRNNVSEFTNNAVITNCREKQSISDSDCVLKYNCATSAIDRLKFNEQCNSMNFINRTTNKRFSLSRCTNYYHHGSSGFFKFWQVAIIIFIGLICTSSANECALGLETPGRTLPAGDIVLEYGQSLRILCMLNMTFSEVKYPGKNASDLTFFHGDDIFEPEYLSVINETTIELFIDKPPASREMYYCKMRLDSNYEEDYETVCLNDVAIGFRPEMPENFTCVSKNWENLLCSWDPVENHVETEITLLFKLQGRSGKRNAFACPADIEKKNPPNTCFWDVSTNPIYRQPYDTYYFLIIVTNVLGNETFLVTFHHFEHVIPAKPANLSVISKTIDSAMIHWTIPFPMVNFPVGLCHRIAVQHQWDFEKQWQIIDLPKNLGRNSTVKNLYYNLTGLEHANTVYDIRVFMKSSVAKGEDRWSNFSHITFRTLPRLPGMSARTDIGSFEIMENKEDRDVYLYWQAIPLQLENGDNFEYRVDYIEMNGHKVSIKPNETTRTYAKFKAISFKSYRFVISTLNVVGFHPEKAVIFIPSRQEIPSEPLAFTKIAFNDGLYELSWKTPIRNKKITNYTIFWCDNDRDRPYQCTGYLDWIHVPKNTTVYNITVPDPRKVYQFAISSNTPEGSSGMVWASCTVIHDGVIGKMKSVWITQRGSNSITVSWKLDCSDRIGNVEGFNIYYCPIVSPRNLKCKEPKKHTKIPAGPRTTSGVITNLKPYTTYMINVAVVTKSGEGLHSNPLHDTTFEAAPSTPPQNVQITDVTNTTLYVSWESPTAMNGVLRYYEVHYSGNVLKVEESTHVLLRDLLPFKNYSIHVTACTVECSEPSPVIYRLTEIGKPGKIAKIPTVRFINSTHMIIMWSKPFTFGGNLDYYQISSGNGEIQNSTKMEIQLPIPDCKINDRRVYYFQVRAVNIDQNGEHFIGPWSDPGENNCYNDGSSNRIYTIIWIICGMCGLVFILCLAYTSRRMWLKCKDMQDIQVEMPPGLAPCEKLLQKISGEQHIRQSSDSSHCSGGQESVTSSLTSDSHVSADSGTEIDPITISQNKLLETPITWDTSSLRQRNVGTTRLGTLTDSLKWDSYGKGGKLDEIIDDSILARSTPNLTNSPGFMMPQQTWSSTGYISMPSSEELSSNPSPTPADTEHTGSYSAVGIVPSVIPSKIDPSKSLNNSLLNPSKDNIKPNVPYVSLASLEKKLLETPSGGLHNFDKLKFVPDQSSKPYVQSGLIDNMKKSFDMNSPAELLKKGSISDLGNKHGLVPTFVANTTPLQSAGIKTVSKPYVTVGSTSENMLAAKLAMRLTDDKRQSEVAVSDNTHKPYVQASTIFQLNQKNKNDDVLHEKKNKSERVSSSPSPIYWQSSDAESSNLPELDTSTVASKVQNTPDYTTSTETLKANETILDKKISPYVQHQRFEKQITPPSTSVTDEQYSKVAVVPHTTTMP</sequence>
<gene>
    <name evidence="5" type="ORF">PV328_006650</name>
</gene>
<comment type="caution">
    <text evidence="5">The sequence shown here is derived from an EMBL/GenBank/DDBJ whole genome shotgun (WGS) entry which is preliminary data.</text>
</comment>
<keyword evidence="6" id="KW-1185">Reference proteome</keyword>
<dbReference type="CDD" id="cd00063">
    <property type="entry name" value="FN3"/>
    <property type="match status" value="5"/>
</dbReference>
<feature type="domain" description="Fibronectin type-III" evidence="4">
    <location>
        <begin position="922"/>
        <end position="1006"/>
    </location>
</feature>
<evidence type="ECO:0000256" key="3">
    <source>
        <dbReference type="SAM" id="Phobius"/>
    </source>
</evidence>
<dbReference type="Pfam" id="PF00041">
    <property type="entry name" value="fn3"/>
    <property type="match status" value="2"/>
</dbReference>
<dbReference type="SMART" id="SM00060">
    <property type="entry name" value="FN3"/>
    <property type="match status" value="5"/>
</dbReference>
<keyword evidence="3" id="KW-0812">Transmembrane</keyword>
<dbReference type="InterPro" id="IPR013783">
    <property type="entry name" value="Ig-like_fold"/>
</dbReference>
<evidence type="ECO:0000313" key="6">
    <source>
        <dbReference type="Proteomes" id="UP001168990"/>
    </source>
</evidence>
<dbReference type="SUPFAM" id="SSF49265">
    <property type="entry name" value="Fibronectin type III"/>
    <property type="match status" value="5"/>
</dbReference>
<evidence type="ECO:0000313" key="5">
    <source>
        <dbReference type="EMBL" id="KAK0173457.1"/>
    </source>
</evidence>
<feature type="compositionally biased region" description="Low complexity" evidence="2">
    <location>
        <begin position="1292"/>
        <end position="1302"/>
    </location>
</feature>
<dbReference type="EMBL" id="JAQQBS010000002">
    <property type="protein sequence ID" value="KAK0173457.1"/>
    <property type="molecule type" value="Genomic_DNA"/>
</dbReference>
<protein>
    <recommendedName>
        <fullName evidence="4">Fibronectin type-III domain-containing protein</fullName>
    </recommendedName>
</protein>
<accession>A0AA39KTT6</accession>
<feature type="region of interest" description="Disordered" evidence="2">
    <location>
        <begin position="1577"/>
        <end position="1607"/>
    </location>
</feature>
<evidence type="ECO:0000259" key="4">
    <source>
        <dbReference type="PROSITE" id="PS50853"/>
    </source>
</evidence>
<proteinExistence type="predicted"/>
<dbReference type="InterPro" id="IPR050991">
    <property type="entry name" value="ECM_Regulatory_Proteins"/>
</dbReference>
<dbReference type="InterPro" id="IPR003961">
    <property type="entry name" value="FN3_dom"/>
</dbReference>
<dbReference type="InterPro" id="IPR036116">
    <property type="entry name" value="FN3_sf"/>
</dbReference>
<reference evidence="5" key="2">
    <citation type="submission" date="2023-03" db="EMBL/GenBank/DDBJ databases">
        <authorList>
            <person name="Inwood S.N."/>
            <person name="Skelly J.G."/>
            <person name="Guhlin J."/>
            <person name="Harrop T.W.R."/>
            <person name="Goldson S.G."/>
            <person name="Dearden P.K."/>
        </authorList>
    </citation>
    <scope>NUCLEOTIDE SEQUENCE</scope>
    <source>
        <strain evidence="5">Irish</strain>
        <tissue evidence="5">Whole body</tissue>
    </source>
</reference>
<feature type="region of interest" description="Disordered" evidence="2">
    <location>
        <begin position="1173"/>
        <end position="1203"/>
    </location>
</feature>
<name>A0AA39KTT6_9HYME</name>
<feature type="compositionally biased region" description="Polar residues" evidence="2">
    <location>
        <begin position="1522"/>
        <end position="1534"/>
    </location>
</feature>
<dbReference type="PANTHER" id="PTHR46708:SF2">
    <property type="entry name" value="FIBRONECTIN TYPE-III DOMAIN-CONTAINING PROTEIN"/>
    <property type="match status" value="1"/>
</dbReference>
<feature type="region of interest" description="Disordered" evidence="2">
    <location>
        <begin position="1292"/>
        <end position="1314"/>
    </location>
</feature>
<keyword evidence="1" id="KW-0677">Repeat</keyword>
<keyword evidence="3" id="KW-0472">Membrane</keyword>
<feature type="compositionally biased region" description="Polar residues" evidence="2">
    <location>
        <begin position="1174"/>
        <end position="1201"/>
    </location>
</feature>
<dbReference type="Proteomes" id="UP001168990">
    <property type="component" value="Unassembled WGS sequence"/>
</dbReference>
<organism evidence="5 6">
    <name type="scientific">Microctonus aethiopoides</name>
    <dbReference type="NCBI Taxonomy" id="144406"/>
    <lineage>
        <taxon>Eukaryota</taxon>
        <taxon>Metazoa</taxon>
        <taxon>Ecdysozoa</taxon>
        <taxon>Arthropoda</taxon>
        <taxon>Hexapoda</taxon>
        <taxon>Insecta</taxon>
        <taxon>Pterygota</taxon>
        <taxon>Neoptera</taxon>
        <taxon>Endopterygota</taxon>
        <taxon>Hymenoptera</taxon>
        <taxon>Apocrita</taxon>
        <taxon>Ichneumonoidea</taxon>
        <taxon>Braconidae</taxon>
        <taxon>Euphorinae</taxon>
        <taxon>Microctonus</taxon>
    </lineage>
</organism>
<dbReference type="PROSITE" id="PS50853">
    <property type="entry name" value="FN3"/>
    <property type="match status" value="3"/>
</dbReference>
<dbReference type="Pfam" id="PF25552">
    <property type="entry name" value="LIFR_D4"/>
    <property type="match status" value="1"/>
</dbReference>
<keyword evidence="3" id="KW-1133">Transmembrane helix</keyword>